<name>G0NER3_CAEBE</name>
<protein>
    <submittedName>
        <fullName evidence="2">Uncharacterized protein</fullName>
    </submittedName>
</protein>
<dbReference type="AlphaFoldDB" id="G0NER3"/>
<keyword evidence="3" id="KW-1185">Reference proteome</keyword>
<feature type="compositionally biased region" description="Basic and acidic residues" evidence="1">
    <location>
        <begin position="1037"/>
        <end position="1046"/>
    </location>
</feature>
<dbReference type="FunCoup" id="G0NER3">
    <property type="interactions" value="1857"/>
</dbReference>
<organism evidence="3">
    <name type="scientific">Caenorhabditis brenneri</name>
    <name type="common">Nematode worm</name>
    <dbReference type="NCBI Taxonomy" id="135651"/>
    <lineage>
        <taxon>Eukaryota</taxon>
        <taxon>Metazoa</taxon>
        <taxon>Ecdysozoa</taxon>
        <taxon>Nematoda</taxon>
        <taxon>Chromadorea</taxon>
        <taxon>Rhabditida</taxon>
        <taxon>Rhabditina</taxon>
        <taxon>Rhabditomorpha</taxon>
        <taxon>Rhabditoidea</taxon>
        <taxon>Rhabditidae</taxon>
        <taxon>Peloderinae</taxon>
        <taxon>Caenorhabditis</taxon>
    </lineage>
</organism>
<feature type="region of interest" description="Disordered" evidence="1">
    <location>
        <begin position="1037"/>
        <end position="1058"/>
    </location>
</feature>
<dbReference type="InParanoid" id="G0NER3"/>
<dbReference type="OrthoDB" id="5779269at2759"/>
<evidence type="ECO:0000313" key="2">
    <source>
        <dbReference type="EMBL" id="EGT58831.1"/>
    </source>
</evidence>
<evidence type="ECO:0000313" key="3">
    <source>
        <dbReference type="Proteomes" id="UP000008068"/>
    </source>
</evidence>
<dbReference type="HOGENOM" id="CLU_289066_0_0_1"/>
<dbReference type="Proteomes" id="UP000008068">
    <property type="component" value="Unassembled WGS sequence"/>
</dbReference>
<dbReference type="OMA" id="YWTELNP"/>
<dbReference type="InterPro" id="IPR009091">
    <property type="entry name" value="RCC1/BLIP-II"/>
</dbReference>
<dbReference type="Gene3D" id="2.130.10.30">
    <property type="entry name" value="Regulator of chromosome condensation 1/beta-lactamase-inhibitor protein II"/>
    <property type="match status" value="1"/>
</dbReference>
<reference evidence="3" key="1">
    <citation type="submission" date="2011-07" db="EMBL/GenBank/DDBJ databases">
        <authorList>
            <consortium name="Caenorhabditis brenneri Sequencing and Analysis Consortium"/>
            <person name="Wilson R.K."/>
        </authorList>
    </citation>
    <scope>NUCLEOTIDE SEQUENCE [LARGE SCALE GENOMIC DNA]</scope>
    <source>
        <strain evidence="3">PB2801</strain>
    </source>
</reference>
<dbReference type="EMBL" id="GL379873">
    <property type="protein sequence ID" value="EGT58831.1"/>
    <property type="molecule type" value="Genomic_DNA"/>
</dbReference>
<proteinExistence type="predicted"/>
<dbReference type="SUPFAM" id="SSF50985">
    <property type="entry name" value="RCC1/BLIP-II"/>
    <property type="match status" value="1"/>
</dbReference>
<dbReference type="eggNOG" id="ENOG502TG35">
    <property type="taxonomic scope" value="Eukaryota"/>
</dbReference>
<sequence length="1058" mass="124126">MSSDESETSETSTELLDIDVDFPTWKFLQTINSIEELTKMCDKYAKQKALPEIIEIMERIAEIQLVKNEDKPLDIVARNTLVNVLIPVFKYNNISNMYEAREISDLVHFYIYNEMRKHPFHQSFATSRALLTPHRRRQLAKTMNEDSRVFAYGLNSYHSLGDPMEEDFFYFAVPTEIKIPPVYEMRVSTHHSIFWLHDGRFFGCGDGRKFLMQLSSKQRPVLYKEPVQIDLVIRPGETITGFRTLEYGTLFETEKSWYFVGDYSKSCHYLQNVIWVIHDFVLYHGIMTPMLKEGHTDDERVLDNYILLIDFTEFRTPTPYQVTGIASSRSSGVLIKCGDYPNEYYDHMQLAELRYRGNVHKLMFESIDVYRTVCRTSDIYTGSGKDEEAPLTIDLVLEELDQIANNEQLGAELKSDWCGRIEKKDRYCNFFSFLGYISMPRLPGRPPKCFDTDIDSMVDIENSEYVARYRVRQLFEEFERVNYPGTDVWKPAEFLKEYPEPEDDSVSEGHYRAAAMRWALRTFGANMRTYNKSSMYKKDDKKTQIVIHYILNIIWYGTDLYYITNSSNPPPRRDKLNLFHKAIENIMPDDELIFASSNPGLVFDNRKKDGVVRDEDLDEPMNILVTYKMQHQTKNYVATRFKVMTCFSFLASQNPHLLLFVKNNVVDLNSVYPDDIRIQRLVVQTHFIGHGYTDIDDFFVTNEACNEIFTTAGYQLEIQQTYLKRGITHRRGNLVQTPKTPTCHIATTVKPEDYVTNNIEIETSDGITVYCHRQLKTVYSSLPLDDPLPNTLPCDLMLPALNGILDRMIYDDLPLRARIEIVAWYAEAKMHEAFIDLLKQCVMDVRQEDFKDFRILVEAYPTQMQRLIAQYRPGMIFWNHSPIPRPRVQHLKIILEMFPKNEYGRHTRVPRKHIINKKDEAEESVFRQISTRELRRYYMTERERKNQDYDISLFEKDFPLPYAFKPFKSTSKTKDYGQIKEGLYAPPVPLRRKTVALIAASERELEALPEQKTAQWYKPDPLSKRLENMFEEVTISEERENGDRMQQRLIGGKKNRKK</sequence>
<evidence type="ECO:0000256" key="1">
    <source>
        <dbReference type="SAM" id="MobiDB-lite"/>
    </source>
</evidence>
<gene>
    <name evidence="2" type="ORF">CAEBREN_12985</name>
</gene>
<accession>G0NER3</accession>